<evidence type="ECO:0000313" key="2">
    <source>
        <dbReference type="EMBL" id="KAF0684116.1"/>
    </source>
</evidence>
<gene>
    <name evidence="3" type="primary">Aste57867_23903</name>
    <name evidence="2" type="ORF">As57867_023830</name>
    <name evidence="3" type="ORF">ASTE57867_23903</name>
</gene>
<feature type="compositionally biased region" description="Basic and acidic residues" evidence="1">
    <location>
        <begin position="29"/>
        <end position="52"/>
    </location>
</feature>
<dbReference type="AlphaFoldDB" id="A0A485LNZ4"/>
<keyword evidence="4" id="KW-1185">Reference proteome</keyword>
<feature type="compositionally biased region" description="Polar residues" evidence="1">
    <location>
        <begin position="58"/>
        <end position="68"/>
    </location>
</feature>
<evidence type="ECO:0000313" key="3">
    <source>
        <dbReference type="EMBL" id="VFU00546.1"/>
    </source>
</evidence>
<organism evidence="3 4">
    <name type="scientific">Aphanomyces stellatus</name>
    <dbReference type="NCBI Taxonomy" id="120398"/>
    <lineage>
        <taxon>Eukaryota</taxon>
        <taxon>Sar</taxon>
        <taxon>Stramenopiles</taxon>
        <taxon>Oomycota</taxon>
        <taxon>Saprolegniomycetes</taxon>
        <taxon>Saprolegniales</taxon>
        <taxon>Verrucalvaceae</taxon>
        <taxon>Aphanomyces</taxon>
    </lineage>
</organism>
<sequence length="245" mass="27858">MVAESAYEAERAAKIARNKAMLASLGIEKPAEKPARGRPLESRKRPVEEPMQRRSSRLQEQPRPTSVDSPMRLRRKVSLQRNVSYSEVEAVVLSKIAETKIILDRHQRQRRGIYLERAKNIKPNNARTDTTYSTNEKNRRLMNDTGVDAPRRIVHEYQVSLDRGSHGLCINLGILKQCVCVVNFRRPAPNVLGPAELCGQIKPGDKLVSIDGHILYGGDDFKRRWESYRTAAKITLGFRRFLGEA</sequence>
<reference evidence="2" key="2">
    <citation type="submission" date="2019-06" db="EMBL/GenBank/DDBJ databases">
        <title>Genomics analysis of Aphanomyces spp. identifies a new class of oomycete effector associated with host adaptation.</title>
        <authorList>
            <person name="Gaulin E."/>
        </authorList>
    </citation>
    <scope>NUCLEOTIDE SEQUENCE</scope>
    <source>
        <strain evidence="2">CBS 578.67</strain>
    </source>
</reference>
<accession>A0A485LNZ4</accession>
<evidence type="ECO:0000313" key="4">
    <source>
        <dbReference type="Proteomes" id="UP000332933"/>
    </source>
</evidence>
<evidence type="ECO:0000256" key="1">
    <source>
        <dbReference type="SAM" id="MobiDB-lite"/>
    </source>
</evidence>
<dbReference type="SUPFAM" id="SSF50156">
    <property type="entry name" value="PDZ domain-like"/>
    <property type="match status" value="1"/>
</dbReference>
<proteinExistence type="predicted"/>
<name>A0A485LNZ4_9STRA</name>
<dbReference type="Proteomes" id="UP000332933">
    <property type="component" value="Unassembled WGS sequence"/>
</dbReference>
<dbReference type="EMBL" id="VJMH01007322">
    <property type="protein sequence ID" value="KAF0684116.1"/>
    <property type="molecule type" value="Genomic_DNA"/>
</dbReference>
<dbReference type="EMBL" id="CAADRA010007348">
    <property type="protein sequence ID" value="VFU00546.1"/>
    <property type="molecule type" value="Genomic_DNA"/>
</dbReference>
<dbReference type="OrthoDB" id="78824at2759"/>
<dbReference type="InterPro" id="IPR036034">
    <property type="entry name" value="PDZ_sf"/>
</dbReference>
<feature type="region of interest" description="Disordered" evidence="1">
    <location>
        <begin position="23"/>
        <end position="73"/>
    </location>
</feature>
<protein>
    <submittedName>
        <fullName evidence="3">Aste57867_23903 protein</fullName>
    </submittedName>
</protein>
<reference evidence="3 4" key="1">
    <citation type="submission" date="2019-03" db="EMBL/GenBank/DDBJ databases">
        <authorList>
            <person name="Gaulin E."/>
            <person name="Dumas B."/>
        </authorList>
    </citation>
    <scope>NUCLEOTIDE SEQUENCE [LARGE SCALE GENOMIC DNA]</scope>
    <source>
        <strain evidence="3">CBS 568.67</strain>
    </source>
</reference>